<feature type="domain" description="dTDP-4-dehydro-6-deoxy-alpha-D-glucopyranose 2,3-dehydratase" evidence="1">
    <location>
        <begin position="8"/>
        <end position="209"/>
    </location>
</feature>
<dbReference type="GO" id="GO:0016829">
    <property type="term" value="F:lyase activity"/>
    <property type="evidence" value="ECO:0007669"/>
    <property type="project" value="UniProtKB-KW"/>
</dbReference>
<gene>
    <name evidence="2" type="ORF">H4696_003887</name>
</gene>
<dbReference type="EC" id="4.2.1.159" evidence="2"/>
<evidence type="ECO:0000313" key="2">
    <source>
        <dbReference type="EMBL" id="MBE1496787.1"/>
    </source>
</evidence>
<dbReference type="EMBL" id="JADBEG010000001">
    <property type="protein sequence ID" value="MBE1496787.1"/>
    <property type="molecule type" value="Genomic_DNA"/>
</dbReference>
<reference evidence="2 3" key="1">
    <citation type="submission" date="2020-10" db="EMBL/GenBank/DDBJ databases">
        <title>Sequencing the genomes of 1000 actinobacteria strains.</title>
        <authorList>
            <person name="Klenk H.-P."/>
        </authorList>
    </citation>
    <scope>NUCLEOTIDE SEQUENCE [LARGE SCALE GENOMIC DNA]</scope>
    <source>
        <strain evidence="2 3">DSM 44653</strain>
    </source>
</reference>
<protein>
    <submittedName>
        <fullName evidence="2">Oxidase EvaA</fullName>
        <ecNumber evidence="2">4.2.1.159</ecNumber>
    </submittedName>
</protein>
<feature type="domain" description="dTDP-4-dehydro-6-deoxy-alpha-D-glucopyranose 2,3-dehydratase" evidence="1">
    <location>
        <begin position="222"/>
        <end position="422"/>
    </location>
</feature>
<dbReference type="RefSeq" id="WP_249026835.1">
    <property type="nucleotide sequence ID" value="NZ_JADBEG010000001.1"/>
</dbReference>
<evidence type="ECO:0000313" key="3">
    <source>
        <dbReference type="Proteomes" id="UP000631670"/>
    </source>
</evidence>
<dbReference type="Proteomes" id="UP000631670">
    <property type="component" value="Unassembled WGS sequence"/>
</dbReference>
<proteinExistence type="predicted"/>
<dbReference type="Pfam" id="PF03559">
    <property type="entry name" value="Hexose_dehydrat"/>
    <property type="match status" value="2"/>
</dbReference>
<comment type="caution">
    <text evidence="2">The sequence shown here is derived from an EMBL/GenBank/DDBJ whole genome shotgun (WGS) entry which is preliminary data.</text>
</comment>
<organism evidence="2 3">
    <name type="scientific">Amycolatopsis lexingtonensis</name>
    <dbReference type="NCBI Taxonomy" id="218822"/>
    <lineage>
        <taxon>Bacteria</taxon>
        <taxon>Bacillati</taxon>
        <taxon>Actinomycetota</taxon>
        <taxon>Actinomycetes</taxon>
        <taxon>Pseudonocardiales</taxon>
        <taxon>Pseudonocardiaceae</taxon>
        <taxon>Amycolatopsis</taxon>
    </lineage>
</organism>
<accession>A0ABR9I0R2</accession>
<dbReference type="InterPro" id="IPR005212">
    <property type="entry name" value="EvaA-like"/>
</dbReference>
<dbReference type="Gene3D" id="3.90.79.40">
    <property type="entry name" value="EvaA sugar 2,3-dehydratase subunit"/>
    <property type="match status" value="2"/>
</dbReference>
<name>A0ABR9I0R2_9PSEU</name>
<keyword evidence="3" id="KW-1185">Reference proteome</keyword>
<evidence type="ECO:0000259" key="1">
    <source>
        <dbReference type="Pfam" id="PF03559"/>
    </source>
</evidence>
<sequence length="439" mass="48295">MLFRDSGECLDWLAERDRAQDFTVTRTRLDRMPGWAVDPVTGNLAHRSGRFFTVEGLAIGTDHRDVESWTQPIIVQPEIGILGILTREIGGEPHYLMQAKVEPGNVNGVQLSPTVQATKSNYTRVHQGSPVPYLEHFRSPRRGRVVFDSLQSEQGSWFLSKRNRNMIIEVTEDVPVRPGFCWLTLAQLGELLLADNVVNMDARTVLSGLSFAAGAAPGPARTAELVSWFTEVKARYRLSRTRTPLAVLPDWERGPHEIRHCDGRHFSVIGVDVTAGHREVKSWSQPMIAPHGRGVVAFLGRRVAGRLEVLVQARTEAGTHDVVEMAPTVHCIPANYPAGARPRFLDEVLAAPASARLLDVVHSEEGGRFHHAENRYLVVETEPDAALDVPDDFCWMTPAELAGFVGHGSYVNVGARCLLACLNLAAGPVLDGARPRVAA</sequence>
<keyword evidence="2" id="KW-0456">Lyase</keyword>
<dbReference type="InterPro" id="IPR038153">
    <property type="entry name" value="EvaA-like_sf"/>
</dbReference>